<dbReference type="SUPFAM" id="SSF52091">
    <property type="entry name" value="SpoIIaa-like"/>
    <property type="match status" value="1"/>
</dbReference>
<sequence length="110" mass="11345">MTSARPAAGLGVSALAGRPGLRLWGEIGLRTSRTWAGALESLPGLGGSARCVYLELSGVTFVDVAGATALALTAQGLDGGRRIIVHRPPPSLCRTLEMFWSDLAGIEVTA</sequence>
<dbReference type="RefSeq" id="WP_190131626.1">
    <property type="nucleotide sequence ID" value="NZ_BNBD01000010.1"/>
</dbReference>
<dbReference type="Proteomes" id="UP000638313">
    <property type="component" value="Unassembled WGS sequence"/>
</dbReference>
<protein>
    <recommendedName>
        <fullName evidence="1">STAS domain-containing protein</fullName>
    </recommendedName>
</protein>
<keyword evidence="3" id="KW-1185">Reference proteome</keyword>
<accession>A0A919EES5</accession>
<dbReference type="InterPro" id="IPR002645">
    <property type="entry name" value="STAS_dom"/>
</dbReference>
<dbReference type="Gene3D" id="3.30.750.24">
    <property type="entry name" value="STAS domain"/>
    <property type="match status" value="1"/>
</dbReference>
<comment type="caution">
    <text evidence="2">The sequence shown here is derived from an EMBL/GenBank/DDBJ whole genome shotgun (WGS) entry which is preliminary data.</text>
</comment>
<dbReference type="AlphaFoldDB" id="A0A919EES5"/>
<dbReference type="Pfam" id="PF13466">
    <property type="entry name" value="STAS_2"/>
    <property type="match status" value="1"/>
</dbReference>
<organism evidence="2 3">
    <name type="scientific">Streptomyces mashuensis</name>
    <dbReference type="NCBI Taxonomy" id="33904"/>
    <lineage>
        <taxon>Bacteria</taxon>
        <taxon>Bacillati</taxon>
        <taxon>Actinomycetota</taxon>
        <taxon>Actinomycetes</taxon>
        <taxon>Kitasatosporales</taxon>
        <taxon>Streptomycetaceae</taxon>
        <taxon>Streptomyces</taxon>
    </lineage>
</organism>
<dbReference type="EMBL" id="BNBD01000010">
    <property type="protein sequence ID" value="GHF59928.1"/>
    <property type="molecule type" value="Genomic_DNA"/>
</dbReference>
<evidence type="ECO:0000313" key="3">
    <source>
        <dbReference type="Proteomes" id="UP000638313"/>
    </source>
</evidence>
<evidence type="ECO:0000313" key="2">
    <source>
        <dbReference type="EMBL" id="GHF59928.1"/>
    </source>
</evidence>
<evidence type="ECO:0000259" key="1">
    <source>
        <dbReference type="PROSITE" id="PS50801"/>
    </source>
</evidence>
<reference evidence="2" key="2">
    <citation type="submission" date="2020-09" db="EMBL/GenBank/DDBJ databases">
        <authorList>
            <person name="Sun Q."/>
            <person name="Ohkuma M."/>
        </authorList>
    </citation>
    <scope>NUCLEOTIDE SEQUENCE</scope>
    <source>
        <strain evidence="2">JCM 4059</strain>
    </source>
</reference>
<name>A0A919EES5_9ACTN</name>
<gene>
    <name evidence="2" type="ORF">GCM10010218_46860</name>
</gene>
<reference evidence="2" key="1">
    <citation type="journal article" date="2014" name="Int. J. Syst. Evol. Microbiol.">
        <title>Complete genome sequence of Corynebacterium casei LMG S-19264T (=DSM 44701T), isolated from a smear-ripened cheese.</title>
        <authorList>
            <consortium name="US DOE Joint Genome Institute (JGI-PGF)"/>
            <person name="Walter F."/>
            <person name="Albersmeier A."/>
            <person name="Kalinowski J."/>
            <person name="Ruckert C."/>
        </authorList>
    </citation>
    <scope>NUCLEOTIDE SEQUENCE</scope>
    <source>
        <strain evidence="2">JCM 4059</strain>
    </source>
</reference>
<dbReference type="PROSITE" id="PS50801">
    <property type="entry name" value="STAS"/>
    <property type="match status" value="1"/>
</dbReference>
<proteinExistence type="predicted"/>
<feature type="domain" description="STAS" evidence="1">
    <location>
        <begin position="21"/>
        <end position="97"/>
    </location>
</feature>
<dbReference type="InterPro" id="IPR036513">
    <property type="entry name" value="STAS_dom_sf"/>
</dbReference>
<dbReference type="InterPro" id="IPR058548">
    <property type="entry name" value="MlaB-like_STAS"/>
</dbReference>